<evidence type="ECO:0000256" key="1">
    <source>
        <dbReference type="ARBA" id="ARBA00022729"/>
    </source>
</evidence>
<accession>A0ABQ2PI91</accession>
<evidence type="ECO:0000313" key="4">
    <source>
        <dbReference type="EMBL" id="GGP25091.1"/>
    </source>
</evidence>
<comment type="caution">
    <text evidence="4">The sequence shown here is derived from an EMBL/GenBank/DDBJ whole genome shotgun (WGS) entry which is preliminary data.</text>
</comment>
<dbReference type="Gene3D" id="2.60.40.1090">
    <property type="entry name" value="Fimbrial-type adhesion domain"/>
    <property type="match status" value="1"/>
</dbReference>
<feature type="chain" id="PRO_5046416281" description="Fimbrial-type adhesion domain-containing protein" evidence="2">
    <location>
        <begin position="23"/>
        <end position="381"/>
    </location>
</feature>
<feature type="signal peptide" evidence="2">
    <location>
        <begin position="1"/>
        <end position="22"/>
    </location>
</feature>
<evidence type="ECO:0000256" key="2">
    <source>
        <dbReference type="SAM" id="SignalP"/>
    </source>
</evidence>
<keyword evidence="1 2" id="KW-0732">Signal</keyword>
<dbReference type="SUPFAM" id="SSF49401">
    <property type="entry name" value="Bacterial adhesins"/>
    <property type="match status" value="1"/>
</dbReference>
<keyword evidence="5" id="KW-1185">Reference proteome</keyword>
<dbReference type="Proteomes" id="UP000621859">
    <property type="component" value="Unassembled WGS sequence"/>
</dbReference>
<protein>
    <recommendedName>
        <fullName evidence="3">Fimbrial-type adhesion domain-containing protein</fullName>
    </recommendedName>
</protein>
<organism evidence="4 5">
    <name type="scientific">Silvimonas amylolytica</name>
    <dbReference type="NCBI Taxonomy" id="449663"/>
    <lineage>
        <taxon>Bacteria</taxon>
        <taxon>Pseudomonadati</taxon>
        <taxon>Pseudomonadota</taxon>
        <taxon>Betaproteobacteria</taxon>
        <taxon>Neisseriales</taxon>
        <taxon>Chitinibacteraceae</taxon>
        <taxon>Silvimonas</taxon>
    </lineage>
</organism>
<dbReference type="EMBL" id="BMLY01000001">
    <property type="protein sequence ID" value="GGP25091.1"/>
    <property type="molecule type" value="Genomic_DNA"/>
</dbReference>
<name>A0ABQ2PI91_9NEIS</name>
<feature type="domain" description="Fimbrial-type adhesion" evidence="3">
    <location>
        <begin position="235"/>
        <end position="381"/>
    </location>
</feature>
<evidence type="ECO:0000313" key="5">
    <source>
        <dbReference type="Proteomes" id="UP000621859"/>
    </source>
</evidence>
<proteinExistence type="predicted"/>
<sequence>MKSLLMGLVVALLAGYAVNSHAAPVSPTSITCTYTGGASIPMPPSISITTDTDALPNGSLLSAWSSAIAGTARCALTGDGATIITSLFPYIGDSTGQVVNVSGPDGITYPFDVFQTGIPGIGFIVYYTGHQKSQRALKALKWDTPVAPDWNIDNAAQASTSGRLGTDTLNVTVGAYVIQARFVKIGTIKKGVSTTNLSALTLHYDSWVTPQNNNVFYYYPTFSGFFTIPFSSTTFNVQVPTTCAVNSNSTNLNIDLPSVKTVDFDVVNSVAKKTAFNINLQNCVKQPVISMTVSALADTDSALPGVMKSTGSASGIGLQLVNNVNGTATPVTLGAAMNAGTVTGPDGSAYSIPMYVQYIKTKTDMTPGDVKAHATVTFSYD</sequence>
<dbReference type="InterPro" id="IPR000259">
    <property type="entry name" value="Adhesion_dom_fimbrial"/>
</dbReference>
<dbReference type="InterPro" id="IPR008966">
    <property type="entry name" value="Adhesion_dom_sf"/>
</dbReference>
<evidence type="ECO:0000259" key="3">
    <source>
        <dbReference type="Pfam" id="PF00419"/>
    </source>
</evidence>
<dbReference type="Gene3D" id="2.60.40.3310">
    <property type="match status" value="1"/>
</dbReference>
<gene>
    <name evidence="4" type="ORF">GCM10010971_09100</name>
</gene>
<reference evidence="5" key="1">
    <citation type="journal article" date="2019" name="Int. J. Syst. Evol. Microbiol.">
        <title>The Global Catalogue of Microorganisms (GCM) 10K type strain sequencing project: providing services to taxonomists for standard genome sequencing and annotation.</title>
        <authorList>
            <consortium name="The Broad Institute Genomics Platform"/>
            <consortium name="The Broad Institute Genome Sequencing Center for Infectious Disease"/>
            <person name="Wu L."/>
            <person name="Ma J."/>
        </authorList>
    </citation>
    <scope>NUCLEOTIDE SEQUENCE [LARGE SCALE GENOMIC DNA]</scope>
    <source>
        <strain evidence="5">CGMCC 1.8860</strain>
    </source>
</reference>
<dbReference type="PANTHER" id="PTHR33420">
    <property type="entry name" value="FIMBRIAL SUBUNIT ELFA-RELATED"/>
    <property type="match status" value="1"/>
</dbReference>
<dbReference type="InterPro" id="IPR050263">
    <property type="entry name" value="Bact_Fimbrial_Adh_Pro"/>
</dbReference>
<dbReference type="Pfam" id="PF00419">
    <property type="entry name" value="Fimbrial"/>
    <property type="match status" value="1"/>
</dbReference>
<dbReference type="InterPro" id="IPR036937">
    <property type="entry name" value="Adhesion_dom_fimbrial_sf"/>
</dbReference>
<dbReference type="PANTHER" id="PTHR33420:SF3">
    <property type="entry name" value="FIMBRIAL SUBUNIT ELFA"/>
    <property type="match status" value="1"/>
</dbReference>